<evidence type="ECO:0000313" key="2">
    <source>
        <dbReference type="EMBL" id="MBT0960574.1"/>
    </source>
</evidence>
<keyword evidence="3" id="KW-1185">Reference proteome</keyword>
<dbReference type="SUPFAM" id="SSF51126">
    <property type="entry name" value="Pectin lyase-like"/>
    <property type="match status" value="1"/>
</dbReference>
<dbReference type="AlphaFoldDB" id="A0A944DKU4"/>
<proteinExistence type="predicted"/>
<protein>
    <recommendedName>
        <fullName evidence="4">Right handed beta helix domain-containing protein</fullName>
    </recommendedName>
</protein>
<organism evidence="2 3">
    <name type="scientific">Denitromonas iodatirespirans</name>
    <dbReference type="NCBI Taxonomy" id="2795389"/>
    <lineage>
        <taxon>Bacteria</taxon>
        <taxon>Pseudomonadati</taxon>
        <taxon>Pseudomonadota</taxon>
        <taxon>Betaproteobacteria</taxon>
        <taxon>Rhodocyclales</taxon>
        <taxon>Zoogloeaceae</taxon>
        <taxon>Denitromonas</taxon>
    </lineage>
</organism>
<accession>A0A944DKU4</accession>
<dbReference type="EMBL" id="JAEKFT010000004">
    <property type="protein sequence ID" value="MBT0960574.1"/>
    <property type="molecule type" value="Genomic_DNA"/>
</dbReference>
<sequence length="386" mass="41790">MPRRPAGRLPLLLTSLLCVPVSAAVLRVGPDEALQHIADAARLARDGDTVEIAPGRYPGDVAVWTQQRLTIRGLDDGPVLDAAGQSAEGKAIWVVRGGHILIDNITFRGARVPHLNGAGIRFEHGHLRVTNSRFIDNENGILTSNDPEARLHVENSVFAQAPRHPGALHHLLYVGRIAEFTLRGSRVEGGYQAHLVKSRARRHRIEYNLLVDGPTGEAAYELEFPEGGRARVVGNIIGQSANTSNPALISFGAEGYRNDDNRLSLCHNTLISAPRIGARFLSVWQHAATPSPEVMACNNLLVGPAAFAQGNPGEFVGNLSLPAIRPDGALDFRLPANSLLRGAVRAAMPWHGADLRPRHEFVLPYGTRPLSPPRRWAPGAIQSPRP</sequence>
<dbReference type="Gene3D" id="2.160.20.10">
    <property type="entry name" value="Single-stranded right-handed beta-helix, Pectin lyase-like"/>
    <property type="match status" value="1"/>
</dbReference>
<evidence type="ECO:0000313" key="3">
    <source>
        <dbReference type="Proteomes" id="UP000694660"/>
    </source>
</evidence>
<evidence type="ECO:0008006" key="4">
    <source>
        <dbReference type="Google" id="ProtNLM"/>
    </source>
</evidence>
<keyword evidence="1" id="KW-0732">Signal</keyword>
<comment type="caution">
    <text evidence="2">The sequence shown here is derived from an EMBL/GenBank/DDBJ whole genome shotgun (WGS) entry which is preliminary data.</text>
</comment>
<dbReference type="Proteomes" id="UP000694660">
    <property type="component" value="Unassembled WGS sequence"/>
</dbReference>
<reference evidence="3" key="1">
    <citation type="journal article" date="2022" name="ISME J.">
        <title>Genetic and phylogenetic analysis of dissimilatory iodate-reducing bacteria identifies potential niches across the world's oceans.</title>
        <authorList>
            <person name="Reyes-Umana V."/>
            <person name="Henning Z."/>
            <person name="Lee K."/>
            <person name="Barnum T.P."/>
            <person name="Coates J.D."/>
        </authorList>
    </citation>
    <scope>NUCLEOTIDE SEQUENCE [LARGE SCALE GENOMIC DNA]</scope>
    <source>
        <strain evidence="3">IR12</strain>
    </source>
</reference>
<name>A0A944DKU4_DENI1</name>
<feature type="chain" id="PRO_5037590686" description="Right handed beta helix domain-containing protein" evidence="1">
    <location>
        <begin position="24"/>
        <end position="386"/>
    </location>
</feature>
<dbReference type="InterPro" id="IPR011050">
    <property type="entry name" value="Pectin_lyase_fold/virulence"/>
</dbReference>
<dbReference type="InterPro" id="IPR012334">
    <property type="entry name" value="Pectin_lyas_fold"/>
</dbReference>
<gene>
    <name evidence="2" type="ORF">I8J34_05230</name>
</gene>
<feature type="signal peptide" evidence="1">
    <location>
        <begin position="1"/>
        <end position="23"/>
    </location>
</feature>
<evidence type="ECO:0000256" key="1">
    <source>
        <dbReference type="SAM" id="SignalP"/>
    </source>
</evidence>
<dbReference type="RefSeq" id="WP_214360329.1">
    <property type="nucleotide sequence ID" value="NZ_JAEKFT010000004.1"/>
</dbReference>